<dbReference type="Proteomes" id="UP001153636">
    <property type="component" value="Chromosome 17"/>
</dbReference>
<dbReference type="AlphaFoldDB" id="A0A9P0CPV3"/>
<keyword evidence="2" id="KW-1185">Reference proteome</keyword>
<reference evidence="1" key="1">
    <citation type="submission" date="2022-01" db="EMBL/GenBank/DDBJ databases">
        <authorList>
            <person name="King R."/>
        </authorList>
    </citation>
    <scope>NUCLEOTIDE SEQUENCE</scope>
</reference>
<dbReference type="EMBL" id="OV651829">
    <property type="protein sequence ID" value="CAH1104423.1"/>
    <property type="molecule type" value="Genomic_DNA"/>
</dbReference>
<sequence>MSSQKVIDSMSEEFVSKIEVTLMTFINIQKKTDKFDTSDYPENNVFEIPRKNNKVLGLMKDENKGNIMTHFIGLRSKMYALKVMSSSSSSSERIVDDDNKEFEIEIKKEKEEDSSSEIEDHIEVGVEENEEELAEDTLVNNEVREETEGELIKEDVRRSNKTENGDKFCDCTVNFYYLILSCEAMAYHIPTEGKDGPQSHEKEDCIFLIIFALHSPLYSAGGHVGGTTYS</sequence>
<name>A0A9P0CPV3_9CUCU</name>
<proteinExistence type="predicted"/>
<accession>A0A9P0CPV3</accession>
<protein>
    <submittedName>
        <fullName evidence="1">Uncharacterized protein</fullName>
    </submittedName>
</protein>
<gene>
    <name evidence="1" type="ORF">PSYICH_LOCUS5505</name>
</gene>
<evidence type="ECO:0000313" key="1">
    <source>
        <dbReference type="EMBL" id="CAH1104423.1"/>
    </source>
</evidence>
<organism evidence="1 2">
    <name type="scientific">Psylliodes chrysocephalus</name>
    <dbReference type="NCBI Taxonomy" id="3402493"/>
    <lineage>
        <taxon>Eukaryota</taxon>
        <taxon>Metazoa</taxon>
        <taxon>Ecdysozoa</taxon>
        <taxon>Arthropoda</taxon>
        <taxon>Hexapoda</taxon>
        <taxon>Insecta</taxon>
        <taxon>Pterygota</taxon>
        <taxon>Neoptera</taxon>
        <taxon>Endopterygota</taxon>
        <taxon>Coleoptera</taxon>
        <taxon>Polyphaga</taxon>
        <taxon>Cucujiformia</taxon>
        <taxon>Chrysomeloidea</taxon>
        <taxon>Chrysomelidae</taxon>
        <taxon>Galerucinae</taxon>
        <taxon>Alticini</taxon>
        <taxon>Psylliodes</taxon>
    </lineage>
</organism>
<dbReference type="OrthoDB" id="414982at2759"/>
<evidence type="ECO:0000313" key="2">
    <source>
        <dbReference type="Proteomes" id="UP001153636"/>
    </source>
</evidence>